<dbReference type="WBParaSite" id="SSLN_0000583901-mRNA-1">
    <property type="protein sequence ID" value="SSLN_0000583901-mRNA-1"/>
    <property type="gene ID" value="SSLN_0000583901"/>
</dbReference>
<reference evidence="1 2" key="2">
    <citation type="submission" date="2018-11" db="EMBL/GenBank/DDBJ databases">
        <authorList>
            <consortium name="Pathogen Informatics"/>
        </authorList>
    </citation>
    <scope>NUCLEOTIDE SEQUENCE [LARGE SCALE GENOMIC DNA]</scope>
    <source>
        <strain evidence="1 2">NST_G2</strain>
    </source>
</reference>
<protein>
    <submittedName>
        <fullName evidence="3">Ras-GEF domain-containing protein</fullName>
    </submittedName>
</protein>
<name>A0A183SN60_SCHSO</name>
<dbReference type="EMBL" id="UYSU01033344">
    <property type="protein sequence ID" value="VDL92043.1"/>
    <property type="molecule type" value="Genomic_DNA"/>
</dbReference>
<reference evidence="3" key="1">
    <citation type="submission" date="2016-06" db="UniProtKB">
        <authorList>
            <consortium name="WormBaseParasite"/>
        </authorList>
    </citation>
    <scope>IDENTIFICATION</scope>
</reference>
<accession>A0A183SN60</accession>
<evidence type="ECO:0000313" key="3">
    <source>
        <dbReference type="WBParaSite" id="SSLN_0000583901-mRNA-1"/>
    </source>
</evidence>
<organism evidence="3">
    <name type="scientific">Schistocephalus solidus</name>
    <name type="common">Tapeworm</name>
    <dbReference type="NCBI Taxonomy" id="70667"/>
    <lineage>
        <taxon>Eukaryota</taxon>
        <taxon>Metazoa</taxon>
        <taxon>Spiralia</taxon>
        <taxon>Lophotrochozoa</taxon>
        <taxon>Platyhelminthes</taxon>
        <taxon>Cestoda</taxon>
        <taxon>Eucestoda</taxon>
        <taxon>Diphyllobothriidea</taxon>
        <taxon>Diphyllobothriidae</taxon>
        <taxon>Schistocephalus</taxon>
    </lineage>
</organism>
<proteinExistence type="predicted"/>
<dbReference type="AlphaFoldDB" id="A0A183SN60"/>
<evidence type="ECO:0000313" key="1">
    <source>
        <dbReference type="EMBL" id="VDL92043.1"/>
    </source>
</evidence>
<sequence length="110" mass="12499">MQDTWMARKFEEIQEHAHRNEMKHFFKAIKAINCSCIKETTPPLRSDGATLLTCGVMQRYVLTPNICSLMASAMLMDVYIYEYPGTQPTGLTDTSTIAGACRSERLYLQL</sequence>
<gene>
    <name evidence="1" type="ORF">SSLN_LOCUS5658</name>
</gene>
<keyword evidence="2" id="KW-1185">Reference proteome</keyword>
<dbReference type="Proteomes" id="UP000275846">
    <property type="component" value="Unassembled WGS sequence"/>
</dbReference>
<evidence type="ECO:0000313" key="2">
    <source>
        <dbReference type="Proteomes" id="UP000275846"/>
    </source>
</evidence>